<dbReference type="Pfam" id="PF00149">
    <property type="entry name" value="Metallophos"/>
    <property type="match status" value="1"/>
</dbReference>
<proteinExistence type="inferred from homology"/>
<dbReference type="SUPFAM" id="SSF56300">
    <property type="entry name" value="Metallo-dependent phosphatases"/>
    <property type="match status" value="1"/>
</dbReference>
<dbReference type="GO" id="GO:0000166">
    <property type="term" value="F:nucleotide binding"/>
    <property type="evidence" value="ECO:0007669"/>
    <property type="project" value="UniProtKB-KW"/>
</dbReference>
<dbReference type="CDD" id="cd00845">
    <property type="entry name" value="MPP_UshA_N_like"/>
    <property type="match status" value="1"/>
</dbReference>
<feature type="domain" description="Calcineurin-like phosphoesterase" evidence="3">
    <location>
        <begin position="154"/>
        <end position="356"/>
    </location>
</feature>
<name>A0A559IKM0_9BACL</name>
<comment type="caution">
    <text evidence="5">The sequence shown here is derived from an EMBL/GenBank/DDBJ whole genome shotgun (WGS) entry which is preliminary data.</text>
</comment>
<dbReference type="InterPro" id="IPR008334">
    <property type="entry name" value="5'-Nucleotdase_C"/>
</dbReference>
<dbReference type="PANTHER" id="PTHR11575:SF24">
    <property type="entry name" value="5'-NUCLEOTIDASE"/>
    <property type="match status" value="1"/>
</dbReference>
<dbReference type="InterPro" id="IPR036907">
    <property type="entry name" value="5'-Nucleotdase_C_sf"/>
</dbReference>
<feature type="chain" id="PRO_5039740671" evidence="2">
    <location>
        <begin position="22"/>
        <end position="624"/>
    </location>
</feature>
<evidence type="ECO:0000313" key="6">
    <source>
        <dbReference type="Proteomes" id="UP000318102"/>
    </source>
</evidence>
<dbReference type="Proteomes" id="UP000318102">
    <property type="component" value="Unassembled WGS sequence"/>
</dbReference>
<dbReference type="Pfam" id="PF02872">
    <property type="entry name" value="5_nucleotid_C"/>
    <property type="match status" value="1"/>
</dbReference>
<dbReference type="PANTHER" id="PTHR11575">
    <property type="entry name" value="5'-NUCLEOTIDASE-RELATED"/>
    <property type="match status" value="1"/>
</dbReference>
<dbReference type="InterPro" id="IPR004843">
    <property type="entry name" value="Calcineurin-like_PHP"/>
</dbReference>
<evidence type="ECO:0000256" key="2">
    <source>
        <dbReference type="RuleBase" id="RU362119"/>
    </source>
</evidence>
<dbReference type="Gene3D" id="3.90.780.10">
    <property type="entry name" value="5'-Nucleotidase, C-terminal domain"/>
    <property type="match status" value="1"/>
</dbReference>
<feature type="domain" description="5'-Nucleotidase C-terminal" evidence="4">
    <location>
        <begin position="430"/>
        <end position="588"/>
    </location>
</feature>
<dbReference type="OrthoDB" id="9801679at2"/>
<evidence type="ECO:0000313" key="5">
    <source>
        <dbReference type="EMBL" id="TVX88157.1"/>
    </source>
</evidence>
<reference evidence="5 6" key="1">
    <citation type="submission" date="2019-07" db="EMBL/GenBank/DDBJ databases">
        <authorList>
            <person name="Kim J."/>
        </authorList>
    </citation>
    <scope>NUCLEOTIDE SEQUENCE [LARGE SCALE GENOMIC DNA]</scope>
    <source>
        <strain evidence="5 6">N4</strain>
    </source>
</reference>
<keyword evidence="6" id="KW-1185">Reference proteome</keyword>
<dbReference type="SUPFAM" id="SSF55816">
    <property type="entry name" value="5'-nucleotidase (syn. UDP-sugar hydrolase), C-terminal domain"/>
    <property type="match status" value="1"/>
</dbReference>
<dbReference type="InterPro" id="IPR029052">
    <property type="entry name" value="Metallo-depent_PP-like"/>
</dbReference>
<dbReference type="PRINTS" id="PR01607">
    <property type="entry name" value="APYRASEFAMLY"/>
</dbReference>
<dbReference type="AlphaFoldDB" id="A0A559IKM0"/>
<keyword evidence="1 2" id="KW-0732">Signal</keyword>
<sequence>MTAKRLALALSLTAMLTTVMAGPISAAPLEPVKHIDWMQEKSFVNGGQDGLALERPITLIEAVVIFSRVQGQEAAVKTVDPAVKGSWAARSLTWAKQANIVDAEQWKSLHKPVSADVLNAVAKKAGIELKAEGETVTREAFIEAVGEAVTVHLTIGHTNDVHGHIVEDERGKEMGYAKMATLIKEMRSENPNTMLIDAGDMIQGTIYVNLSKGESVPALVNPLGYDLMTAGNHEFDFGHEQLTKVSKMFEFPVLGANVFDAAGKPMLKPYVIKEIEGKKIAFLGLVTEETPIVTHPDNVKGLTFKNTVETAKEWVPKLQELADNVIIVSHSGLEADREIANSVKGVDLIIGGHSHTKLSKPELVNGVYIVQDWEYSKSLGRVDLYYHNDEVVHFSGGLIEYDKNTKADEETAKRVEALKKESDALLNVKIASTPNVLEGDRTKVRAEETNLGNMIADAMLERTRAIPGFEADVAITNGGGIRTTIKSGDITKRNLYDVLPFPNTMAVVEISGKELIQAMENGVADLEAGGGRFPQISGMSFSFDAKAPKGSRVKEVKVAGKAIDEAKQYRVATNDFIVAGGDGYEMFKGKKALNTGVTLYEVVEDYLIAKKEVAPKLDGRITKL</sequence>
<keyword evidence="2" id="KW-0378">Hydrolase</keyword>
<protein>
    <submittedName>
        <fullName evidence="5">Bifunctional metallophosphatase/5'-nucleotidase</fullName>
    </submittedName>
</protein>
<dbReference type="Gene3D" id="3.60.21.10">
    <property type="match status" value="1"/>
</dbReference>
<accession>A0A559IKM0</accession>
<gene>
    <name evidence="5" type="ORF">FPZ44_19825</name>
</gene>
<evidence type="ECO:0000259" key="4">
    <source>
        <dbReference type="Pfam" id="PF02872"/>
    </source>
</evidence>
<dbReference type="EMBL" id="VNJK01000003">
    <property type="protein sequence ID" value="TVX88157.1"/>
    <property type="molecule type" value="Genomic_DNA"/>
</dbReference>
<dbReference type="GO" id="GO:0009166">
    <property type="term" value="P:nucleotide catabolic process"/>
    <property type="evidence" value="ECO:0007669"/>
    <property type="project" value="InterPro"/>
</dbReference>
<feature type="signal peptide" evidence="2">
    <location>
        <begin position="1"/>
        <end position="21"/>
    </location>
</feature>
<organism evidence="5 6">
    <name type="scientific">Paenibacillus agilis</name>
    <dbReference type="NCBI Taxonomy" id="3020863"/>
    <lineage>
        <taxon>Bacteria</taxon>
        <taxon>Bacillati</taxon>
        <taxon>Bacillota</taxon>
        <taxon>Bacilli</taxon>
        <taxon>Bacillales</taxon>
        <taxon>Paenibacillaceae</taxon>
        <taxon>Paenibacillus</taxon>
    </lineage>
</organism>
<keyword evidence="2" id="KW-0547">Nucleotide-binding</keyword>
<dbReference type="GO" id="GO:0016787">
    <property type="term" value="F:hydrolase activity"/>
    <property type="evidence" value="ECO:0007669"/>
    <property type="project" value="UniProtKB-KW"/>
</dbReference>
<evidence type="ECO:0000256" key="1">
    <source>
        <dbReference type="ARBA" id="ARBA00022729"/>
    </source>
</evidence>
<comment type="similarity">
    <text evidence="2">Belongs to the 5'-nucleotidase family.</text>
</comment>
<dbReference type="RefSeq" id="WP_144993103.1">
    <property type="nucleotide sequence ID" value="NZ_VNJK01000003.1"/>
</dbReference>
<dbReference type="InterPro" id="IPR006179">
    <property type="entry name" value="5_nucleotidase/apyrase"/>
</dbReference>
<evidence type="ECO:0000259" key="3">
    <source>
        <dbReference type="Pfam" id="PF00149"/>
    </source>
</evidence>
<dbReference type="GO" id="GO:0030288">
    <property type="term" value="C:outer membrane-bounded periplasmic space"/>
    <property type="evidence" value="ECO:0007669"/>
    <property type="project" value="TreeGrafter"/>
</dbReference>